<feature type="disulfide bond" evidence="9">
    <location>
        <begin position="36"/>
        <end position="43"/>
    </location>
</feature>
<keyword evidence="7 9" id="KW-1015">Disulfide bond</keyword>
<reference evidence="14 15" key="1">
    <citation type="journal article" date="2018" name="Front. Microbiol.">
        <title>Genome-Wide Analysis of Corynespora cassiicola Leaf Fall Disease Putative Effectors.</title>
        <authorList>
            <person name="Lopez D."/>
            <person name="Ribeiro S."/>
            <person name="Label P."/>
            <person name="Fumanal B."/>
            <person name="Venisse J.S."/>
            <person name="Kohler A."/>
            <person name="de Oliveira R.R."/>
            <person name="Labutti K."/>
            <person name="Lipzen A."/>
            <person name="Lail K."/>
            <person name="Bauer D."/>
            <person name="Ohm R.A."/>
            <person name="Barry K.W."/>
            <person name="Spatafora J."/>
            <person name="Grigoriev I.V."/>
            <person name="Martin F.M."/>
            <person name="Pujade-Renaud V."/>
        </authorList>
    </citation>
    <scope>NUCLEOTIDE SEQUENCE [LARGE SCALE GENOMIC DNA]</scope>
    <source>
        <strain evidence="14 15">Philippines</strain>
    </source>
</reference>
<accession>A0A2T2NGE9</accession>
<evidence type="ECO:0000256" key="10">
    <source>
        <dbReference type="SAM" id="MobiDB-lite"/>
    </source>
</evidence>
<evidence type="ECO:0000256" key="8">
    <source>
        <dbReference type="ARBA" id="ARBA00023288"/>
    </source>
</evidence>
<name>A0A2T2NGE9_CORCC</name>
<evidence type="ECO:0000256" key="5">
    <source>
        <dbReference type="ARBA" id="ARBA00022622"/>
    </source>
</evidence>
<evidence type="ECO:0000256" key="9">
    <source>
        <dbReference type="PROSITE-ProRule" id="PRU01356"/>
    </source>
</evidence>
<keyword evidence="4" id="KW-0964">Secreted</keyword>
<evidence type="ECO:0000313" key="14">
    <source>
        <dbReference type="EMBL" id="PSN64108.1"/>
    </source>
</evidence>
<feature type="chain" id="PRO_5015567652" description="CFEM domain-containing protein" evidence="12">
    <location>
        <begin position="19"/>
        <end position="297"/>
    </location>
</feature>
<dbReference type="GO" id="GO:0005576">
    <property type="term" value="C:extracellular region"/>
    <property type="evidence" value="ECO:0007669"/>
    <property type="project" value="UniProtKB-SubCell"/>
</dbReference>
<keyword evidence="9" id="KW-0349">Heme</keyword>
<feature type="compositionally biased region" description="Low complexity" evidence="10">
    <location>
        <begin position="112"/>
        <end position="131"/>
    </location>
</feature>
<evidence type="ECO:0000256" key="4">
    <source>
        <dbReference type="ARBA" id="ARBA00022525"/>
    </source>
</evidence>
<dbReference type="GO" id="GO:0046872">
    <property type="term" value="F:metal ion binding"/>
    <property type="evidence" value="ECO:0007669"/>
    <property type="project" value="UniProtKB-UniRule"/>
</dbReference>
<keyword evidence="9" id="KW-0408">Iron</keyword>
<feature type="region of interest" description="Disordered" evidence="10">
    <location>
        <begin position="107"/>
        <end position="154"/>
    </location>
</feature>
<feature type="transmembrane region" description="Helical" evidence="11">
    <location>
        <begin position="164"/>
        <end position="187"/>
    </location>
</feature>
<evidence type="ECO:0000256" key="7">
    <source>
        <dbReference type="ARBA" id="ARBA00023157"/>
    </source>
</evidence>
<evidence type="ECO:0000259" key="13">
    <source>
        <dbReference type="PROSITE" id="PS52012"/>
    </source>
</evidence>
<evidence type="ECO:0000256" key="3">
    <source>
        <dbReference type="ARBA" id="ARBA00010031"/>
    </source>
</evidence>
<comment type="subcellular location">
    <subcellularLocation>
        <location evidence="1">Membrane</location>
        <topology evidence="1">Lipid-anchor</topology>
        <topology evidence="1">GPI-anchor</topology>
    </subcellularLocation>
    <subcellularLocation>
        <location evidence="2">Secreted</location>
    </subcellularLocation>
</comment>
<feature type="signal peptide" evidence="12">
    <location>
        <begin position="1"/>
        <end position="18"/>
    </location>
</feature>
<protein>
    <recommendedName>
        <fullName evidence="13">CFEM domain-containing protein</fullName>
    </recommendedName>
</protein>
<dbReference type="AlphaFoldDB" id="A0A2T2NGE9"/>
<dbReference type="GO" id="GO:0098552">
    <property type="term" value="C:side of membrane"/>
    <property type="evidence" value="ECO:0007669"/>
    <property type="project" value="UniProtKB-KW"/>
</dbReference>
<evidence type="ECO:0000256" key="12">
    <source>
        <dbReference type="SAM" id="SignalP"/>
    </source>
</evidence>
<gene>
    <name evidence="14" type="ORF">BS50DRAFT_576719</name>
</gene>
<organism evidence="14 15">
    <name type="scientific">Corynespora cassiicola Philippines</name>
    <dbReference type="NCBI Taxonomy" id="1448308"/>
    <lineage>
        <taxon>Eukaryota</taxon>
        <taxon>Fungi</taxon>
        <taxon>Dikarya</taxon>
        <taxon>Ascomycota</taxon>
        <taxon>Pezizomycotina</taxon>
        <taxon>Dothideomycetes</taxon>
        <taxon>Pleosporomycetidae</taxon>
        <taxon>Pleosporales</taxon>
        <taxon>Corynesporascaceae</taxon>
        <taxon>Corynespora</taxon>
    </lineage>
</organism>
<dbReference type="OrthoDB" id="3800595at2759"/>
<dbReference type="STRING" id="1448308.A0A2T2NGE9"/>
<keyword evidence="15" id="KW-1185">Reference proteome</keyword>
<comment type="similarity">
    <text evidence="3">Belongs to the RBT5 family.</text>
</comment>
<sequence length="297" mass="31637">MRTVIYLIVLVVFQYGAAQSLPPCAKACVSKTKTHCKSTDFLCACSDEKYLPHLTKCIEKRCDGEKQTESFGYLSSLCAAVGVPIVNSTVGYRMELRDLEQRQFVSDFESSTRTTRTQGGTATATPTDATTEPLGTTPNPNPNDTGSSNNAGENKSGLSMGAKVGLGLGIPLGLIIIGGLIGLGFWFGRHSRSKPTPANGDQLTMTGPTGPSGPAELDQSAQYIGHEMPTMGNTVEMPGGPPVSGYSQPTQGWQQQKEQLSTQLTLMNQQQPHSQQHAPCGVPVQYTVTAELPEKGL</sequence>
<feature type="disulfide bond" evidence="9">
    <location>
        <begin position="45"/>
        <end position="78"/>
    </location>
</feature>
<feature type="compositionally biased region" description="Polar residues" evidence="10">
    <location>
        <begin position="194"/>
        <end position="209"/>
    </location>
</feature>
<evidence type="ECO:0000256" key="6">
    <source>
        <dbReference type="ARBA" id="ARBA00022729"/>
    </source>
</evidence>
<keyword evidence="11" id="KW-0472">Membrane</keyword>
<evidence type="ECO:0000313" key="15">
    <source>
        <dbReference type="Proteomes" id="UP000240883"/>
    </source>
</evidence>
<dbReference type="EMBL" id="KZ678139">
    <property type="protein sequence ID" value="PSN64108.1"/>
    <property type="molecule type" value="Genomic_DNA"/>
</dbReference>
<keyword evidence="9" id="KW-0479">Metal-binding</keyword>
<dbReference type="InterPro" id="IPR008427">
    <property type="entry name" value="Extracellular_membr_CFEM_dom"/>
</dbReference>
<keyword evidence="8" id="KW-0449">Lipoprotein</keyword>
<comment type="caution">
    <text evidence="9">Lacks conserved residue(s) required for the propagation of feature annotation.</text>
</comment>
<keyword evidence="5" id="KW-0325">Glycoprotein</keyword>
<keyword evidence="5" id="KW-0336">GPI-anchor</keyword>
<keyword evidence="11" id="KW-1133">Transmembrane helix</keyword>
<evidence type="ECO:0000256" key="2">
    <source>
        <dbReference type="ARBA" id="ARBA00004613"/>
    </source>
</evidence>
<feature type="region of interest" description="Disordered" evidence="10">
    <location>
        <begin position="194"/>
        <end position="213"/>
    </location>
</feature>
<evidence type="ECO:0000256" key="1">
    <source>
        <dbReference type="ARBA" id="ARBA00004589"/>
    </source>
</evidence>
<feature type="domain" description="CFEM" evidence="13">
    <location>
        <begin position="1"/>
        <end position="105"/>
    </location>
</feature>
<dbReference type="Pfam" id="PF05730">
    <property type="entry name" value="CFEM"/>
    <property type="match status" value="1"/>
</dbReference>
<proteinExistence type="inferred from homology"/>
<keyword evidence="6 12" id="KW-0732">Signal</keyword>
<feature type="binding site" description="axial binding residue" evidence="9">
    <location>
        <position position="40"/>
    </location>
    <ligand>
        <name>heme</name>
        <dbReference type="ChEBI" id="CHEBI:30413"/>
    </ligand>
    <ligandPart>
        <name>Fe</name>
        <dbReference type="ChEBI" id="CHEBI:18248"/>
    </ligandPart>
</feature>
<keyword evidence="11" id="KW-0812">Transmembrane</keyword>
<evidence type="ECO:0000256" key="11">
    <source>
        <dbReference type="SAM" id="Phobius"/>
    </source>
</evidence>
<dbReference type="PROSITE" id="PS52012">
    <property type="entry name" value="CFEM"/>
    <property type="match status" value="1"/>
</dbReference>
<dbReference type="Proteomes" id="UP000240883">
    <property type="component" value="Unassembled WGS sequence"/>
</dbReference>
<feature type="compositionally biased region" description="Polar residues" evidence="10">
    <location>
        <begin position="133"/>
        <end position="154"/>
    </location>
</feature>